<dbReference type="GO" id="GO:0016020">
    <property type="term" value="C:membrane"/>
    <property type="evidence" value="ECO:0007669"/>
    <property type="project" value="UniProtKB-SubCell"/>
</dbReference>
<dbReference type="SUPFAM" id="SSF52540">
    <property type="entry name" value="P-loop containing nucleoside triphosphate hydrolases"/>
    <property type="match status" value="1"/>
</dbReference>
<dbReference type="InterPro" id="IPR036890">
    <property type="entry name" value="HATPase_C_sf"/>
</dbReference>
<dbReference type="GO" id="GO:0000155">
    <property type="term" value="F:phosphorelay sensor kinase activity"/>
    <property type="evidence" value="ECO:0007669"/>
    <property type="project" value="InterPro"/>
</dbReference>
<dbReference type="Pfam" id="PF01590">
    <property type="entry name" value="GAF"/>
    <property type="match status" value="1"/>
</dbReference>
<dbReference type="CDD" id="cd00082">
    <property type="entry name" value="HisKA"/>
    <property type="match status" value="1"/>
</dbReference>
<evidence type="ECO:0000256" key="13">
    <source>
        <dbReference type="PROSITE-ProRule" id="PRU00110"/>
    </source>
</evidence>
<dbReference type="InterPro" id="IPR011009">
    <property type="entry name" value="Kinase-like_dom_sf"/>
</dbReference>
<dbReference type="SUPFAM" id="SSF47384">
    <property type="entry name" value="Homodimeric domain of signal transducing histidine kinase"/>
    <property type="match status" value="1"/>
</dbReference>
<proteinExistence type="predicted"/>
<comment type="catalytic activity">
    <reaction evidence="1">
        <text>ATP + protein L-histidine = ADP + protein N-phospho-L-histidine.</text>
        <dbReference type="EC" id="2.7.13.3"/>
    </reaction>
</comment>
<evidence type="ECO:0000259" key="18">
    <source>
        <dbReference type="PROSITE" id="PS50894"/>
    </source>
</evidence>
<keyword evidence="4 14" id="KW-0597">Phosphoprotein</keyword>
<keyword evidence="9" id="KW-0067">ATP-binding</keyword>
<keyword evidence="6" id="KW-0812">Transmembrane</keyword>
<dbReference type="SUPFAM" id="SSF56112">
    <property type="entry name" value="Protein kinase-like (PK-like)"/>
    <property type="match status" value="1"/>
</dbReference>
<accession>A0A4R6M7S2</accession>
<feature type="domain" description="Response regulatory" evidence="17">
    <location>
        <begin position="1897"/>
        <end position="2013"/>
    </location>
</feature>
<evidence type="ECO:0000313" key="20">
    <source>
        <dbReference type="Proteomes" id="UP000294656"/>
    </source>
</evidence>
<dbReference type="CDD" id="cd17546">
    <property type="entry name" value="REC_hyHK_CKI1_RcsC-like"/>
    <property type="match status" value="1"/>
</dbReference>
<dbReference type="CDD" id="cd16922">
    <property type="entry name" value="HATPase_EvgS-ArcB-TorS-like"/>
    <property type="match status" value="1"/>
</dbReference>
<protein>
    <recommendedName>
        <fullName evidence="3">histidine kinase</fullName>
        <ecNumber evidence="3">2.7.13.3</ecNumber>
    </recommendedName>
</protein>
<dbReference type="InterPro" id="IPR008207">
    <property type="entry name" value="Sig_transdc_His_kin_Hpt_dom"/>
</dbReference>
<reference evidence="19 20" key="1">
    <citation type="submission" date="2019-03" db="EMBL/GenBank/DDBJ databases">
        <title>Genomic Encyclopedia of Type Strains, Phase III (KMG-III): the genomes of soil and plant-associated and newly described type strains.</title>
        <authorList>
            <person name="Whitman W."/>
        </authorList>
    </citation>
    <scope>NUCLEOTIDE SEQUENCE [LARGE SCALE GENOMIC DNA]</scope>
    <source>
        <strain evidence="19 20">CECT 7378</strain>
    </source>
</reference>
<feature type="domain" description="HPt" evidence="18">
    <location>
        <begin position="2056"/>
        <end position="2154"/>
    </location>
</feature>
<dbReference type="Pfam" id="PF02518">
    <property type="entry name" value="HATPase_c"/>
    <property type="match status" value="1"/>
</dbReference>
<dbReference type="InterPro" id="IPR011006">
    <property type="entry name" value="CheY-like_superfamily"/>
</dbReference>
<organism evidence="19 20">
    <name type="scientific">Marinomonas balearica</name>
    <dbReference type="NCBI Taxonomy" id="491947"/>
    <lineage>
        <taxon>Bacteria</taxon>
        <taxon>Pseudomonadati</taxon>
        <taxon>Pseudomonadota</taxon>
        <taxon>Gammaproteobacteria</taxon>
        <taxon>Oceanospirillales</taxon>
        <taxon>Oceanospirillaceae</taxon>
        <taxon>Marinomonas</taxon>
    </lineage>
</organism>
<dbReference type="Gene3D" id="1.10.287.130">
    <property type="match status" value="1"/>
</dbReference>
<evidence type="ECO:0000256" key="8">
    <source>
        <dbReference type="ARBA" id="ARBA00022777"/>
    </source>
</evidence>
<evidence type="ECO:0000256" key="6">
    <source>
        <dbReference type="ARBA" id="ARBA00022692"/>
    </source>
</evidence>
<dbReference type="Gene3D" id="3.40.50.300">
    <property type="entry name" value="P-loop containing nucleotide triphosphate hydrolases"/>
    <property type="match status" value="1"/>
</dbReference>
<keyword evidence="8" id="KW-0418">Kinase</keyword>
<comment type="caution">
    <text evidence="19">The sequence shown here is derived from an EMBL/GenBank/DDBJ whole genome shotgun (WGS) entry which is preliminary data.</text>
</comment>
<evidence type="ECO:0000256" key="9">
    <source>
        <dbReference type="ARBA" id="ARBA00022840"/>
    </source>
</evidence>
<dbReference type="InterPro" id="IPR001789">
    <property type="entry name" value="Sig_transdc_resp-reg_receiver"/>
</dbReference>
<dbReference type="PROSITE" id="PS50109">
    <property type="entry name" value="HIS_KIN"/>
    <property type="match status" value="1"/>
</dbReference>
<dbReference type="SUPFAM" id="SSF52172">
    <property type="entry name" value="CheY-like"/>
    <property type="match status" value="2"/>
</dbReference>
<evidence type="ECO:0000256" key="10">
    <source>
        <dbReference type="ARBA" id="ARBA00022989"/>
    </source>
</evidence>
<sequence>MIEIPGYQVQSLLSEGKNSLVFKAIRQVDSLPVAMKLLRDEFPTIDQINAFKREYSICSKLEHVTGVVNVMALERYESSVCIVYEYVSGSSLSTYLTQHSVSLREALSIALRIATSLSEIHGEQVIHGDLTPRNILWDSRQDTLKLLDFGIACEFGVREPRSHSQNFLGSLHYTSPEQTGRVNRALDYRADYYSLGATLYHLLSAQPPFETEDPVHLIHCHLAVEPTPLVSLISSVPKAVSDVVQKLLAKTPEGRYQSASGLIHDLRRCIDELDLHNKISDFMIGQRDQSSSFSISNKLYGREKQIAQLSNAVDSSFSGDAVFGLISGYAGIGKSALINELRQPIEAKNGFFIQGKFDQYNRDLPYSAIKSACHDLIGQILSEDETKIEVWRESLVDVLGENGRVMTDFIPDLSLIIGDQPKLADVSAIESQNRFNIVFPRFIELFSDEKHPLVIFWDDLQWADSASLQLIENIARNSQMHHLLLLGAYRENEITAADKLLLVLKEIRQQAHFRVINISLEALSLEHVESLIADTVNRNDPDQKALAKRCFNKTLGNPFFLNQLLEALHKEALLYFDRLDGRWSWNIDRIDAWQVSDNVVDLMQSKIHRLPQESQTLCQLAACIGNEFDLVTLASLDNREINDVEQHIHNAVSQGIVIYKGRLSSTRSTSSMRYRFLHDQVQQAAYFLASDVERSDAHFKLGKLLIGRDKGELVAEDLFSIVNHLNRSISLIDSEEFKLKLVHYNLAACQRAKRTNAYDLALTYINVANELLGESAWEANSDLKFECTKESAEAEQLCGDIEAAHAHCHALLEHASSDLAKADVYALQTELYSNHGRFSEALESGCAGIRLLGIHWPDDSEELEQAMLSESERINAYLANNTVSSLLALPEMSDATQVTLSKLYGLIWGPAINVNLPMSTLAVVKMVVQSIEYGNGDISPFGYANYGSMLSAFFGDYQSGYDFGELAVNLVEKTNNIPYRCKVYTMFGVTNSAWTIPVRESIKLLRVALTAGMDVGDRIWISYSAFHILKLMKLAGFSIAELQAETKTIRPIIESMGDPNTIEVLEILERNNRLLSGESSNLYSWDEEGFSEDEFVQGMEDQKHALCLNYYHTSKMLECLLFGRFEEGVAMANQAEATLPATFGWLTNAEYYFIQSLLLTSLEDGHPFVERRQKQLHSNLSRLKDWANHNAHNFIHRELLLEAEIARLEGNDTSAIDLYDKAIELALDNGFKQHAALANELAARFWQNKNKRKFAYYYLREAHHGYMSWGAYAKANQLEKDYPELIRSRDTYSEHYTSQSFSETTISSGNLDLMSVMRAVQIISEEIVLEQLLEKMMSTILAEAGAQKGTLVLNMDGQWRVQASGNIQGDEIEVMQDRALSDDLKHELPLSIITYVRRTHVPVIIDDARQNNNYRKDVYVAKNGPLSVLCYPILKRGKIIGLLYLENNLVSSAFTSDRLQALNILAGQAAISIENAMVYETLEKRVNKRTEQLNDAKVLAEEANRAKSLFLATMSHEIRTPMNAIIGLSRLILKTPLNTDQKDFMDKVLESAEGLLGIINDILDYSKIEAHKMVLEQTRFELQDVLSRIITVCSLKAKEKGLELHIDIAPDVPTVLLGDPLRLQQVLTNLVINAIKFTEIGFIGIRVSLEESNDELPHVRFDVTDSGVGLTQDHQRELFKPFTQADASITRKYGGTGLGLAICRQLVELMKGSIWVRSHFGKGSTFGFRIPVHTYQEEGDLAYKNLDFSKVKVLVVDDSNVARRALVYMLKEIGVQCDNVGAPIEALECIREGNNAATNYDILLMERYLAGVDCLDTIRKIKKESSNPNLAGVIVSSFSEEEKQLLCDDHVVDDVLDKPVDLSSLRQILIEHFPDRLMEMGSTADQTEETADLKHKRVLLVEDNELNRRVVMGYLEESELIIDTAHNGQEALDKVGNAHYDLVLMDLQMPVMDGLTATRKIRTFFDKNALPIVAMTAHASVEDKQRCLEAGMNDYVTKPIDIDELYRALRRHVSSSTETPLQEPLSGEEADVNFVQSLYNEVGLDTHRALSRLKQRLPLYVSTVIEFNALYRNVVEELQACLKSDDREALYIKVHSLKSNLAYIGAMSAFELVQDLETSLANNKPSNIEFERVCSILSPLLKKVDQSVTNFINCSQTEQEFSISSLNDLVSEIQTRLEQSDFSVEKYLNELKNVTKETPWYEHVLVIDKLVDDVEFEKAATVITELKKQLEL</sequence>
<dbReference type="FunFam" id="1.10.287.130:FF:000004">
    <property type="entry name" value="Ethylene receptor 1"/>
    <property type="match status" value="1"/>
</dbReference>
<dbReference type="SMART" id="SM00065">
    <property type="entry name" value="GAF"/>
    <property type="match status" value="1"/>
</dbReference>
<evidence type="ECO:0000256" key="3">
    <source>
        <dbReference type="ARBA" id="ARBA00012438"/>
    </source>
</evidence>
<dbReference type="InterPro" id="IPR004358">
    <property type="entry name" value="Sig_transdc_His_kin-like_C"/>
</dbReference>
<dbReference type="EMBL" id="SNXC01000012">
    <property type="protein sequence ID" value="TDO97478.1"/>
    <property type="molecule type" value="Genomic_DNA"/>
</dbReference>
<dbReference type="Pfam" id="PF00072">
    <property type="entry name" value="Response_reg"/>
    <property type="match status" value="2"/>
</dbReference>
<evidence type="ECO:0000256" key="11">
    <source>
        <dbReference type="ARBA" id="ARBA00023012"/>
    </source>
</evidence>
<dbReference type="SMART" id="SM00448">
    <property type="entry name" value="REC"/>
    <property type="match status" value="2"/>
</dbReference>
<dbReference type="PANTHER" id="PTHR43642:SF1">
    <property type="entry name" value="HYBRID SIGNAL TRANSDUCTION HISTIDINE KINASE G"/>
    <property type="match status" value="1"/>
</dbReference>
<dbReference type="Pfam" id="PF00512">
    <property type="entry name" value="HisKA"/>
    <property type="match status" value="1"/>
</dbReference>
<feature type="domain" description="Protein kinase" evidence="15">
    <location>
        <begin position="7"/>
        <end position="267"/>
    </location>
</feature>
<evidence type="ECO:0000313" key="19">
    <source>
        <dbReference type="EMBL" id="TDO97478.1"/>
    </source>
</evidence>
<dbReference type="SUPFAM" id="SSF47226">
    <property type="entry name" value="Histidine-containing phosphotransfer domain, HPT domain"/>
    <property type="match status" value="1"/>
</dbReference>
<evidence type="ECO:0000256" key="7">
    <source>
        <dbReference type="ARBA" id="ARBA00022741"/>
    </source>
</evidence>
<feature type="domain" description="Histidine kinase" evidence="16">
    <location>
        <begin position="1513"/>
        <end position="1734"/>
    </location>
</feature>
<gene>
    <name evidence="19" type="ORF">DFP79_2299</name>
</gene>
<dbReference type="GO" id="GO:0005524">
    <property type="term" value="F:ATP binding"/>
    <property type="evidence" value="ECO:0007669"/>
    <property type="project" value="UniProtKB-KW"/>
</dbReference>
<name>A0A4R6M7S2_9GAMM</name>
<dbReference type="InterPro" id="IPR029016">
    <property type="entry name" value="GAF-like_dom_sf"/>
</dbReference>
<dbReference type="Pfam" id="PF13191">
    <property type="entry name" value="AAA_16"/>
    <property type="match status" value="1"/>
</dbReference>
<dbReference type="Pfam" id="PF00069">
    <property type="entry name" value="Pkinase"/>
    <property type="match status" value="1"/>
</dbReference>
<dbReference type="InterPro" id="IPR053159">
    <property type="entry name" value="Hybrid_Histidine_Kinase"/>
</dbReference>
<evidence type="ECO:0000256" key="4">
    <source>
        <dbReference type="ARBA" id="ARBA00022553"/>
    </source>
</evidence>
<dbReference type="Gene3D" id="3.40.50.2300">
    <property type="match status" value="2"/>
</dbReference>
<dbReference type="OrthoDB" id="5555669at2"/>
<dbReference type="InterPro" id="IPR041664">
    <property type="entry name" value="AAA_16"/>
</dbReference>
<evidence type="ECO:0000259" key="15">
    <source>
        <dbReference type="PROSITE" id="PS50011"/>
    </source>
</evidence>
<dbReference type="FunFam" id="3.30.565.10:FF:000010">
    <property type="entry name" value="Sensor histidine kinase RcsC"/>
    <property type="match status" value="1"/>
</dbReference>
<evidence type="ECO:0000256" key="5">
    <source>
        <dbReference type="ARBA" id="ARBA00022679"/>
    </source>
</evidence>
<comment type="caution">
    <text evidence="14">Lacks conserved residue(s) required for the propagation of feature annotation.</text>
</comment>
<dbReference type="PROSITE" id="PS50894">
    <property type="entry name" value="HPT"/>
    <property type="match status" value="1"/>
</dbReference>
<dbReference type="CDD" id="cd14014">
    <property type="entry name" value="STKc_PknB_like"/>
    <property type="match status" value="1"/>
</dbReference>
<dbReference type="Gene3D" id="3.30.450.40">
    <property type="match status" value="1"/>
</dbReference>
<dbReference type="SUPFAM" id="SSF55874">
    <property type="entry name" value="ATPase domain of HSP90 chaperone/DNA topoisomerase II/histidine kinase"/>
    <property type="match status" value="1"/>
</dbReference>
<dbReference type="RefSeq" id="WP_133504050.1">
    <property type="nucleotide sequence ID" value="NZ_SNXC01000012.1"/>
</dbReference>
<evidence type="ECO:0000256" key="2">
    <source>
        <dbReference type="ARBA" id="ARBA00004370"/>
    </source>
</evidence>
<dbReference type="SMART" id="SM00388">
    <property type="entry name" value="HisKA"/>
    <property type="match status" value="1"/>
</dbReference>
<dbReference type="SMART" id="SM00387">
    <property type="entry name" value="HATPase_c"/>
    <property type="match status" value="1"/>
</dbReference>
<dbReference type="InterPro" id="IPR036641">
    <property type="entry name" value="HPT_dom_sf"/>
</dbReference>
<dbReference type="PROSITE" id="PS50011">
    <property type="entry name" value="PROTEIN_KINASE_DOM"/>
    <property type="match status" value="1"/>
</dbReference>
<dbReference type="PRINTS" id="PR00344">
    <property type="entry name" value="BCTRLSENSOR"/>
</dbReference>
<dbReference type="PANTHER" id="PTHR43642">
    <property type="entry name" value="HYBRID SIGNAL TRANSDUCTION HISTIDINE KINASE G"/>
    <property type="match status" value="1"/>
</dbReference>
<feature type="domain" description="Response regulatory" evidence="17">
    <location>
        <begin position="1752"/>
        <end position="1873"/>
    </location>
</feature>
<dbReference type="Proteomes" id="UP000294656">
    <property type="component" value="Unassembled WGS sequence"/>
</dbReference>
<dbReference type="Gene3D" id="1.20.120.160">
    <property type="entry name" value="HPT domain"/>
    <property type="match status" value="1"/>
</dbReference>
<dbReference type="Gene3D" id="1.10.510.10">
    <property type="entry name" value="Transferase(Phosphotransferase) domain 1"/>
    <property type="match status" value="1"/>
</dbReference>
<keyword evidence="10" id="KW-1133">Transmembrane helix</keyword>
<keyword evidence="12" id="KW-0472">Membrane</keyword>
<evidence type="ECO:0000256" key="12">
    <source>
        <dbReference type="ARBA" id="ARBA00023136"/>
    </source>
</evidence>
<dbReference type="SUPFAM" id="SSF55781">
    <property type="entry name" value="GAF domain-like"/>
    <property type="match status" value="1"/>
</dbReference>
<keyword evidence="11" id="KW-0902">Two-component regulatory system</keyword>
<feature type="modified residue" description="4-aspartylphosphate" evidence="14">
    <location>
        <position position="1946"/>
    </location>
</feature>
<evidence type="ECO:0000259" key="17">
    <source>
        <dbReference type="PROSITE" id="PS50110"/>
    </source>
</evidence>
<comment type="subcellular location">
    <subcellularLocation>
        <location evidence="2">Membrane</location>
    </subcellularLocation>
</comment>
<dbReference type="InterPro" id="IPR005467">
    <property type="entry name" value="His_kinase_dom"/>
</dbReference>
<evidence type="ECO:0000256" key="1">
    <source>
        <dbReference type="ARBA" id="ARBA00000085"/>
    </source>
</evidence>
<keyword evidence="20" id="KW-1185">Reference proteome</keyword>
<evidence type="ECO:0000259" key="16">
    <source>
        <dbReference type="PROSITE" id="PS50109"/>
    </source>
</evidence>
<keyword evidence="5" id="KW-0808">Transferase</keyword>
<dbReference type="InterPro" id="IPR003594">
    <property type="entry name" value="HATPase_dom"/>
</dbReference>
<evidence type="ECO:0000256" key="14">
    <source>
        <dbReference type="PROSITE-ProRule" id="PRU00169"/>
    </source>
</evidence>
<dbReference type="InterPro" id="IPR003018">
    <property type="entry name" value="GAF"/>
</dbReference>
<dbReference type="InterPro" id="IPR027417">
    <property type="entry name" value="P-loop_NTPase"/>
</dbReference>
<keyword evidence="7" id="KW-0547">Nucleotide-binding</keyword>
<feature type="modified residue" description="Phosphohistidine" evidence="13">
    <location>
        <position position="2095"/>
    </location>
</feature>
<dbReference type="InterPro" id="IPR000719">
    <property type="entry name" value="Prot_kinase_dom"/>
</dbReference>
<dbReference type="PROSITE" id="PS50110">
    <property type="entry name" value="RESPONSE_REGULATORY"/>
    <property type="match status" value="2"/>
</dbReference>
<dbReference type="Gene3D" id="3.30.565.10">
    <property type="entry name" value="Histidine kinase-like ATPase, C-terminal domain"/>
    <property type="match status" value="1"/>
</dbReference>
<dbReference type="InterPro" id="IPR036097">
    <property type="entry name" value="HisK_dim/P_sf"/>
</dbReference>
<dbReference type="InterPro" id="IPR003661">
    <property type="entry name" value="HisK_dim/P_dom"/>
</dbReference>
<dbReference type="Pfam" id="PF25503">
    <property type="entry name" value="TPR_CHK1"/>
    <property type="match status" value="1"/>
</dbReference>
<dbReference type="EC" id="2.7.13.3" evidence="3"/>